<proteinExistence type="inferred from homology"/>
<dbReference type="InterPro" id="IPR050317">
    <property type="entry name" value="Plant_Fungal_Acyltransferase"/>
</dbReference>
<evidence type="ECO:0000313" key="3">
    <source>
        <dbReference type="Proteomes" id="UP001141806"/>
    </source>
</evidence>
<evidence type="ECO:0008006" key="4">
    <source>
        <dbReference type="Google" id="ProtNLM"/>
    </source>
</evidence>
<evidence type="ECO:0000256" key="1">
    <source>
        <dbReference type="ARBA" id="ARBA00009861"/>
    </source>
</evidence>
<accession>A0A9Q0R080</accession>
<dbReference type="Proteomes" id="UP001141806">
    <property type="component" value="Unassembled WGS sequence"/>
</dbReference>
<reference evidence="2" key="1">
    <citation type="journal article" date="2023" name="Plant J.">
        <title>The genome of the king protea, Protea cynaroides.</title>
        <authorList>
            <person name="Chang J."/>
            <person name="Duong T.A."/>
            <person name="Schoeman C."/>
            <person name="Ma X."/>
            <person name="Roodt D."/>
            <person name="Barker N."/>
            <person name="Li Z."/>
            <person name="Van de Peer Y."/>
            <person name="Mizrachi E."/>
        </authorList>
    </citation>
    <scope>NUCLEOTIDE SEQUENCE</scope>
    <source>
        <tissue evidence="2">Young leaves</tissue>
    </source>
</reference>
<dbReference type="AlphaFoldDB" id="A0A9Q0R080"/>
<comment type="similarity">
    <text evidence="1">Belongs to the plant acyltransferase family.</text>
</comment>
<protein>
    <recommendedName>
        <fullName evidence="4">Omega-hydroxypalmitate O-feruloyl transferase</fullName>
    </recommendedName>
</protein>
<dbReference type="PANTHER" id="PTHR31642">
    <property type="entry name" value="TRICHOTHECENE 3-O-ACETYLTRANSFERASE"/>
    <property type="match status" value="1"/>
</dbReference>
<gene>
    <name evidence="2" type="ORF">NE237_008915</name>
</gene>
<organism evidence="2 3">
    <name type="scientific">Protea cynaroides</name>
    <dbReference type="NCBI Taxonomy" id="273540"/>
    <lineage>
        <taxon>Eukaryota</taxon>
        <taxon>Viridiplantae</taxon>
        <taxon>Streptophyta</taxon>
        <taxon>Embryophyta</taxon>
        <taxon>Tracheophyta</taxon>
        <taxon>Spermatophyta</taxon>
        <taxon>Magnoliopsida</taxon>
        <taxon>Proteales</taxon>
        <taxon>Proteaceae</taxon>
        <taxon>Protea</taxon>
    </lineage>
</organism>
<dbReference type="OrthoDB" id="671439at2759"/>
<keyword evidence="3" id="KW-1185">Reference proteome</keyword>
<dbReference type="GO" id="GO:0016747">
    <property type="term" value="F:acyltransferase activity, transferring groups other than amino-acyl groups"/>
    <property type="evidence" value="ECO:0007669"/>
    <property type="project" value="TreeGrafter"/>
</dbReference>
<dbReference type="Pfam" id="PF02458">
    <property type="entry name" value="Transferase"/>
    <property type="match status" value="1"/>
</dbReference>
<dbReference type="EMBL" id="JAMYWD010000002">
    <property type="protein sequence ID" value="KAJ4978135.1"/>
    <property type="molecule type" value="Genomic_DNA"/>
</dbReference>
<dbReference type="Gene3D" id="3.30.559.10">
    <property type="entry name" value="Chloramphenicol acetyltransferase-like domain"/>
    <property type="match status" value="2"/>
</dbReference>
<dbReference type="PANTHER" id="PTHR31642:SF318">
    <property type="entry name" value="OMEGA-HYDROXYPALMITATE O-FERULOYL TRANSFERASE"/>
    <property type="match status" value="1"/>
</dbReference>
<comment type="caution">
    <text evidence="2">The sequence shown here is derived from an EMBL/GenBank/DDBJ whole genome shotgun (WGS) entry which is preliminary data.</text>
</comment>
<dbReference type="InterPro" id="IPR023213">
    <property type="entry name" value="CAT-like_dom_sf"/>
</dbReference>
<name>A0A9Q0R080_9MAGN</name>
<evidence type="ECO:0000313" key="2">
    <source>
        <dbReference type="EMBL" id="KAJ4978135.1"/>
    </source>
</evidence>
<sequence>MTELLEKEAFVVEKLEPVSVSPAVKTMDELYFLSNLDLYQNLTISTLFCYKSDTRSTNNDVCEVIKQALAEVLVHYYPFAGRLAMDSDGKLVVNCTGEGAVFVEAVANCKLGLLGDISKSDFKMLGKLVHTCPSSSIIEMPLLVVQVTRFKCGGFVLGVANNHCMADGVSIVEFVNSWAETARGLPITVLPFLDRRIMRSRQPPKIEFSHHEFYEMKDIPKSVLASKDEVLVRKSFCFNDKKVTQLRTLAMEDGKVENCSNFTLVAAYTWRVMTEALKMEDDQQTKLVFAVNLRSKFNPPLPKGYFGNAIFHPCCICSAGELTSKPLSFAVKLVQDAIKSVNEEYVRSAIDSYEVKGANPFAAFTLLISAWTKLGFLDIDFGWGKPDQITLGNPGPNLCFTIPQSGDKKDLNILMVLAESLMKAFEGLIET</sequence>